<dbReference type="Proteomes" id="UP001158045">
    <property type="component" value="Unassembled WGS sequence"/>
</dbReference>
<accession>A0ABT6NF82</accession>
<sequence>MNNDSTNERKNKLLNPIVDQETFAVSKNYVLDKKQIDKRFYFQSLVDTASLMGLIEDEMLDHFQVSLIALLGFKVDQFTQGKSSSVRMEIAEMLMKSNLFTISHYLKSLDSPDDALHIIKTTPLKEVYELGLNCINESIKKAKKLHKIILSTLYHTPNETYNETVVEGIKGFFKLYDPSFEAHSIHITADYPTIKPIENLDGIEFILAFLQSIYHENKFCNSFNTGDTHLYLKGLHAHYDLLIINLFEPLLTGAIACHILGLEVNKLLLNPFQIERLYTELHTLSKQALYHKFKESTIALLDQLRFDHASSKRYIIGVLPVIVSRVYLALKMDTLEQVIYIKAAPTKDKELLYHAAPKMNDELFRIVLEELSECRYSSDRVALILKEVKSLEDLEDFVEEASLSKSEIKAILSKLPLIEIAVLIERHPLTVQISVTDRTTQELLLSQCLEEHKNKLSVSMQHALKRLSYHLSK</sequence>
<dbReference type="RefSeq" id="WP_281094970.1">
    <property type="nucleotide sequence ID" value="NZ_JARYZI010000009.1"/>
</dbReference>
<name>A0ABT6NF82_9FIRM</name>
<dbReference type="InterPro" id="IPR045751">
    <property type="entry name" value="DUF6179"/>
</dbReference>
<keyword evidence="2" id="KW-1185">Reference proteome</keyword>
<evidence type="ECO:0000313" key="1">
    <source>
        <dbReference type="EMBL" id="MDH8679074.1"/>
    </source>
</evidence>
<dbReference type="Pfam" id="PF19677">
    <property type="entry name" value="DUF6179"/>
    <property type="match status" value="1"/>
</dbReference>
<comment type="caution">
    <text evidence="1">The sequence shown here is derived from an EMBL/GenBank/DDBJ whole genome shotgun (WGS) entry which is preliminary data.</text>
</comment>
<proteinExistence type="predicted"/>
<evidence type="ECO:0000313" key="2">
    <source>
        <dbReference type="Proteomes" id="UP001158045"/>
    </source>
</evidence>
<reference evidence="1 2" key="1">
    <citation type="submission" date="2023-04" db="EMBL/GenBank/DDBJ databases">
        <title>Fusibacter bizertensis strain WBS, isolated from littoral bottom sediments of the Arctic seas - biochemical and genomic analysis.</title>
        <authorList>
            <person name="Brioukhanov A.L."/>
        </authorList>
    </citation>
    <scope>NUCLEOTIDE SEQUENCE [LARGE SCALE GENOMIC DNA]</scope>
    <source>
        <strain evidence="1 2">WBS</strain>
    </source>
</reference>
<gene>
    <name evidence="1" type="ORF">QE109_13015</name>
</gene>
<dbReference type="EMBL" id="JARYZI010000009">
    <property type="protein sequence ID" value="MDH8679074.1"/>
    <property type="molecule type" value="Genomic_DNA"/>
</dbReference>
<protein>
    <submittedName>
        <fullName evidence="1">DUF6179 domain-containing protein</fullName>
    </submittedName>
</protein>
<organism evidence="1 2">
    <name type="scientific">Fusibacter bizertensis</name>
    <dbReference type="NCBI Taxonomy" id="1488331"/>
    <lineage>
        <taxon>Bacteria</taxon>
        <taxon>Bacillati</taxon>
        <taxon>Bacillota</taxon>
        <taxon>Clostridia</taxon>
        <taxon>Eubacteriales</taxon>
        <taxon>Eubacteriales Family XII. Incertae Sedis</taxon>
        <taxon>Fusibacter</taxon>
    </lineage>
</organism>